<gene>
    <name evidence="1" type="ORF">PCANC_15207</name>
</gene>
<evidence type="ECO:0000313" key="1">
    <source>
        <dbReference type="EMBL" id="PLW36420.1"/>
    </source>
</evidence>
<dbReference type="AlphaFoldDB" id="A0A2N5UFC8"/>
<reference evidence="1 2" key="1">
    <citation type="submission" date="2017-11" db="EMBL/GenBank/DDBJ databases">
        <title>De novo assembly and phasing of dikaryotic genomes from two isolates of Puccinia coronata f. sp. avenae, the causal agent of oat crown rust.</title>
        <authorList>
            <person name="Miller M.E."/>
            <person name="Zhang Y."/>
            <person name="Omidvar V."/>
            <person name="Sperschneider J."/>
            <person name="Schwessinger B."/>
            <person name="Raley C."/>
            <person name="Palmer J.M."/>
            <person name="Garnica D."/>
            <person name="Upadhyaya N."/>
            <person name="Rathjen J."/>
            <person name="Taylor J.M."/>
            <person name="Park R.F."/>
            <person name="Dodds P.N."/>
            <person name="Hirsch C.D."/>
            <person name="Kianian S.F."/>
            <person name="Figueroa M."/>
        </authorList>
    </citation>
    <scope>NUCLEOTIDE SEQUENCE [LARGE SCALE GENOMIC DNA]</scope>
    <source>
        <strain evidence="1">12NC29</strain>
    </source>
</reference>
<protein>
    <submittedName>
        <fullName evidence="1">Uncharacterized protein</fullName>
    </submittedName>
</protein>
<organism evidence="1 2">
    <name type="scientific">Puccinia coronata f. sp. avenae</name>
    <dbReference type="NCBI Taxonomy" id="200324"/>
    <lineage>
        <taxon>Eukaryota</taxon>
        <taxon>Fungi</taxon>
        <taxon>Dikarya</taxon>
        <taxon>Basidiomycota</taxon>
        <taxon>Pucciniomycotina</taxon>
        <taxon>Pucciniomycetes</taxon>
        <taxon>Pucciniales</taxon>
        <taxon>Pucciniaceae</taxon>
        <taxon>Puccinia</taxon>
    </lineage>
</organism>
<dbReference type="Proteomes" id="UP000235388">
    <property type="component" value="Unassembled WGS sequence"/>
</dbReference>
<name>A0A2N5UFC8_9BASI</name>
<keyword evidence="2" id="KW-1185">Reference proteome</keyword>
<dbReference type="EMBL" id="PGCJ01000239">
    <property type="protein sequence ID" value="PLW36420.1"/>
    <property type="molecule type" value="Genomic_DNA"/>
</dbReference>
<accession>A0A2N5UFC8</accession>
<proteinExistence type="predicted"/>
<evidence type="ECO:0000313" key="2">
    <source>
        <dbReference type="Proteomes" id="UP000235388"/>
    </source>
</evidence>
<comment type="caution">
    <text evidence="1">The sequence shown here is derived from an EMBL/GenBank/DDBJ whole genome shotgun (WGS) entry which is preliminary data.</text>
</comment>
<sequence length="95" mass="10265">MAASKFILDAGIRFKLGRAPPSESLTDSNSAARAFGHQPSEPGFLEVVIVLRAAFSMACQNLLLPDVPNIHAVSILAEVDPRDVALNRKGFWMSD</sequence>